<gene>
    <name evidence="3" type="ORF">ACFPQB_06775</name>
</gene>
<dbReference type="InterPro" id="IPR001466">
    <property type="entry name" value="Beta-lactam-related"/>
</dbReference>
<feature type="domain" description="Beta-lactamase-related" evidence="2">
    <location>
        <begin position="37"/>
        <end position="296"/>
    </location>
</feature>
<evidence type="ECO:0000313" key="3">
    <source>
        <dbReference type="EMBL" id="MFC5728617.1"/>
    </source>
</evidence>
<keyword evidence="4" id="KW-1185">Reference proteome</keyword>
<reference evidence="4" key="1">
    <citation type="journal article" date="2019" name="Int. J. Syst. Evol. Microbiol.">
        <title>The Global Catalogue of Microorganisms (GCM) 10K type strain sequencing project: providing services to taxonomists for standard genome sequencing and annotation.</title>
        <authorList>
            <consortium name="The Broad Institute Genomics Platform"/>
            <consortium name="The Broad Institute Genome Sequencing Center for Infectious Disease"/>
            <person name="Wu L."/>
            <person name="Ma J."/>
        </authorList>
    </citation>
    <scope>NUCLEOTIDE SEQUENCE [LARGE SCALE GENOMIC DNA]</scope>
    <source>
        <strain evidence="4">YIM 94188</strain>
    </source>
</reference>
<dbReference type="Pfam" id="PF00144">
    <property type="entry name" value="Beta-lactamase"/>
    <property type="match status" value="1"/>
</dbReference>
<dbReference type="EMBL" id="JBHSNS010000002">
    <property type="protein sequence ID" value="MFC5728617.1"/>
    <property type="molecule type" value="Genomic_DNA"/>
</dbReference>
<proteinExistence type="predicted"/>
<dbReference type="EC" id="3.-.-.-" evidence="3"/>
<dbReference type="InterPro" id="IPR012338">
    <property type="entry name" value="Beta-lactam/transpept-like"/>
</dbReference>
<comment type="caution">
    <text evidence="3">The sequence shown here is derived from an EMBL/GenBank/DDBJ whole genome shotgun (WGS) entry which is preliminary data.</text>
</comment>
<name>A0ABW0ZEX1_9ACTN</name>
<dbReference type="PANTHER" id="PTHR43283:SF7">
    <property type="entry name" value="BETA-LACTAMASE-RELATED DOMAIN-CONTAINING PROTEIN"/>
    <property type="match status" value="1"/>
</dbReference>
<evidence type="ECO:0000256" key="1">
    <source>
        <dbReference type="SAM" id="MobiDB-lite"/>
    </source>
</evidence>
<feature type="region of interest" description="Disordered" evidence="1">
    <location>
        <begin position="467"/>
        <end position="488"/>
    </location>
</feature>
<dbReference type="PANTHER" id="PTHR43283">
    <property type="entry name" value="BETA-LACTAMASE-RELATED"/>
    <property type="match status" value="1"/>
</dbReference>
<dbReference type="Proteomes" id="UP001596072">
    <property type="component" value="Unassembled WGS sequence"/>
</dbReference>
<evidence type="ECO:0000313" key="4">
    <source>
        <dbReference type="Proteomes" id="UP001596072"/>
    </source>
</evidence>
<dbReference type="GO" id="GO:0016787">
    <property type="term" value="F:hydrolase activity"/>
    <property type="evidence" value="ECO:0007669"/>
    <property type="project" value="UniProtKB-KW"/>
</dbReference>
<protein>
    <submittedName>
        <fullName evidence="3">Serine hydrolase domain-containing protein</fullName>
        <ecNumber evidence="3">3.-.-.-</ecNumber>
    </submittedName>
</protein>
<sequence length="488" mass="53345">MAADLPRSTPVEQQVDPAAVLDFIDAIDTDPSIELHSMMVLRHGHVVAEGWWAPHTPERPRLLYSLSKSFTSTALGLAVADGLCGLDDTVISYFPELDAEITDPRSRAITVRHLAAMASGHGRDMLHDAVTRDPQEPVRGFLLIPPDAEPGTLFSYSQPCTYAIAAVVQRLAGMPLTAYLRPRLLDPLGIDEVGWQSWPPGRELGFSGLFARTEDVAKLGQLYLQRGRWQDRQVLSEEYVALATSRHVDSSPGQDNIDWRQGYGYQFWMSRHGYRGDGAFGQFCVVLPEQDAVVAMTGGTEAMQAVLNHLWQRLLPGLDTSSPNNATEEQLARRLRSLRLPPCAARPSPPDWKAWTEEPFPVADAAGLPASALTSVRLAPAGPGWKVTVTERDNALTFAVGAADWLVSEPRDRHGDVVPVAASGGWLDDHTLRVELIFLESPHRLDIACSLPSRTAEAAWRGVPLDGGRLQTLRRPRSPQPAPPGTAG</sequence>
<organism evidence="3 4">
    <name type="scientific">Nocardioides vastitatis</name>
    <dbReference type="NCBI Taxonomy" id="2568655"/>
    <lineage>
        <taxon>Bacteria</taxon>
        <taxon>Bacillati</taxon>
        <taxon>Actinomycetota</taxon>
        <taxon>Actinomycetes</taxon>
        <taxon>Propionibacteriales</taxon>
        <taxon>Nocardioidaceae</taxon>
        <taxon>Nocardioides</taxon>
    </lineage>
</organism>
<dbReference type="RefSeq" id="WP_136436988.1">
    <property type="nucleotide sequence ID" value="NZ_JBHSNS010000002.1"/>
</dbReference>
<accession>A0ABW0ZEX1</accession>
<dbReference type="Gene3D" id="3.40.710.10">
    <property type="entry name" value="DD-peptidase/beta-lactamase superfamily"/>
    <property type="match status" value="1"/>
</dbReference>
<dbReference type="InterPro" id="IPR050789">
    <property type="entry name" value="Diverse_Enzym_Activities"/>
</dbReference>
<dbReference type="SUPFAM" id="SSF56601">
    <property type="entry name" value="beta-lactamase/transpeptidase-like"/>
    <property type="match status" value="1"/>
</dbReference>
<evidence type="ECO:0000259" key="2">
    <source>
        <dbReference type="Pfam" id="PF00144"/>
    </source>
</evidence>
<feature type="compositionally biased region" description="Pro residues" evidence="1">
    <location>
        <begin position="478"/>
        <end position="488"/>
    </location>
</feature>
<keyword evidence="3" id="KW-0378">Hydrolase</keyword>